<dbReference type="RefSeq" id="WP_378986822.1">
    <property type="nucleotide sequence ID" value="NZ_JBHSBW010000013.1"/>
</dbReference>
<proteinExistence type="predicted"/>
<sequence length="45" mass="4922">MKTQKLIKRTIFVFKKKSLFSSFETDPTGTSATLTATSTVPGLGR</sequence>
<dbReference type="EMBL" id="JBHSBW010000013">
    <property type="protein sequence ID" value="MFC4212667.1"/>
    <property type="molecule type" value="Genomic_DNA"/>
</dbReference>
<reference evidence="2" key="1">
    <citation type="journal article" date="2019" name="Int. J. Syst. Evol. Microbiol.">
        <title>The Global Catalogue of Microorganisms (GCM) 10K type strain sequencing project: providing services to taxonomists for standard genome sequencing and annotation.</title>
        <authorList>
            <consortium name="The Broad Institute Genomics Platform"/>
            <consortium name="The Broad Institute Genome Sequencing Center for Infectious Disease"/>
            <person name="Wu L."/>
            <person name="Ma J."/>
        </authorList>
    </citation>
    <scope>NUCLEOTIDE SEQUENCE [LARGE SCALE GENOMIC DNA]</scope>
    <source>
        <strain evidence="2">CCM 8691</strain>
    </source>
</reference>
<comment type="caution">
    <text evidence="1">The sequence shown here is derived from an EMBL/GenBank/DDBJ whole genome shotgun (WGS) entry which is preliminary data.</text>
</comment>
<dbReference type="Proteomes" id="UP001595789">
    <property type="component" value="Unassembled WGS sequence"/>
</dbReference>
<keyword evidence="2" id="KW-1185">Reference proteome</keyword>
<accession>A0ABV8PEE3</accession>
<evidence type="ECO:0000313" key="1">
    <source>
        <dbReference type="EMBL" id="MFC4212667.1"/>
    </source>
</evidence>
<organism evidence="1 2">
    <name type="scientific">Pedobacter lithocola</name>
    <dbReference type="NCBI Taxonomy" id="1908239"/>
    <lineage>
        <taxon>Bacteria</taxon>
        <taxon>Pseudomonadati</taxon>
        <taxon>Bacteroidota</taxon>
        <taxon>Sphingobacteriia</taxon>
        <taxon>Sphingobacteriales</taxon>
        <taxon>Sphingobacteriaceae</taxon>
        <taxon>Pedobacter</taxon>
    </lineage>
</organism>
<protein>
    <submittedName>
        <fullName evidence="1">Uncharacterized protein</fullName>
    </submittedName>
</protein>
<name>A0ABV8PEE3_9SPHI</name>
<evidence type="ECO:0000313" key="2">
    <source>
        <dbReference type="Proteomes" id="UP001595789"/>
    </source>
</evidence>
<gene>
    <name evidence="1" type="ORF">ACFOWA_15835</name>
</gene>